<dbReference type="STRING" id="349124.Hhal_1389"/>
<protein>
    <recommendedName>
        <fullName evidence="2">Phosphoesterase</fullName>
        <ecNumber evidence="2">3.1.4.-</ecNumber>
    </recommendedName>
</protein>
<dbReference type="Proteomes" id="UP000000647">
    <property type="component" value="Chromosome"/>
</dbReference>
<evidence type="ECO:0000256" key="2">
    <source>
        <dbReference type="RuleBase" id="RU362039"/>
    </source>
</evidence>
<comment type="similarity">
    <text evidence="1 2">Belongs to the metallophosphoesterase superfamily. YfcE family.</text>
</comment>
<reference evidence="4 5" key="2">
    <citation type="journal article" date="2013" name="Stand. Genomic Sci.">
        <title>Complete genome sequence of Halorhodospira halophila SL1.</title>
        <authorList>
            <person name="Challacombe J.F."/>
            <person name="Majid S."/>
            <person name="Deole R."/>
            <person name="Brettin T.S."/>
            <person name="Bruce D."/>
            <person name="Delano S.F."/>
            <person name="Detter J.C."/>
            <person name="Gleasner C.D."/>
            <person name="Han C.S."/>
            <person name="Misra M."/>
            <person name="Reitenga K.G."/>
            <person name="Mikhailova N."/>
            <person name="Woyke T."/>
            <person name="Pitluck S."/>
            <person name="Nolan M."/>
            <person name="Land M.L."/>
            <person name="Saunders E."/>
            <person name="Tapia R."/>
            <person name="Lapidus A."/>
            <person name="Ivanova N."/>
            <person name="Hoff W.D."/>
        </authorList>
    </citation>
    <scope>NUCLEOTIDE SEQUENCE [LARGE SCALE GENOMIC DNA]</scope>
    <source>
        <strain evidence="5">DSM 244 / SL1</strain>
    </source>
</reference>
<evidence type="ECO:0000313" key="4">
    <source>
        <dbReference type="EMBL" id="ABM62156.1"/>
    </source>
</evidence>
<dbReference type="KEGG" id="hha:Hhal_1389"/>
<keyword evidence="5" id="KW-1185">Reference proteome</keyword>
<dbReference type="EMBL" id="CP000544">
    <property type="protein sequence ID" value="ABM62156.1"/>
    <property type="molecule type" value="Genomic_DNA"/>
</dbReference>
<dbReference type="OrthoDB" id="9785951at2"/>
<gene>
    <name evidence="4" type="ordered locus">Hhal_1389</name>
</gene>
<dbReference type="HOGENOM" id="CLU_063749_3_0_6"/>
<evidence type="ECO:0000259" key="3">
    <source>
        <dbReference type="Pfam" id="PF12850"/>
    </source>
</evidence>
<keyword evidence="2" id="KW-0479">Metal-binding</keyword>
<dbReference type="NCBIfam" id="TIGR00040">
    <property type="entry name" value="yfcE"/>
    <property type="match status" value="1"/>
</dbReference>
<organism evidence="4 5">
    <name type="scientific">Halorhodospira halophila (strain DSM 244 / SL1)</name>
    <name type="common">Ectothiorhodospira halophila (strain DSM 244 / SL1)</name>
    <dbReference type="NCBI Taxonomy" id="349124"/>
    <lineage>
        <taxon>Bacteria</taxon>
        <taxon>Pseudomonadati</taxon>
        <taxon>Pseudomonadota</taxon>
        <taxon>Gammaproteobacteria</taxon>
        <taxon>Chromatiales</taxon>
        <taxon>Ectothiorhodospiraceae</taxon>
        <taxon>Halorhodospira</taxon>
    </lineage>
</organism>
<dbReference type="SUPFAM" id="SSF56300">
    <property type="entry name" value="Metallo-dependent phosphatases"/>
    <property type="match status" value="1"/>
</dbReference>
<accession>A1WWU4</accession>
<dbReference type="InterPro" id="IPR024654">
    <property type="entry name" value="Calcineurin-like_PHP_lpxH"/>
</dbReference>
<dbReference type="GO" id="GO:0016787">
    <property type="term" value="F:hydrolase activity"/>
    <property type="evidence" value="ECO:0007669"/>
    <property type="project" value="UniProtKB-UniRule"/>
</dbReference>
<dbReference type="eggNOG" id="COG0622">
    <property type="taxonomic scope" value="Bacteria"/>
</dbReference>
<reference evidence="5" key="1">
    <citation type="submission" date="2006-12" db="EMBL/GenBank/DDBJ databases">
        <title>Complete sequence of Halorhodospira halophila SL1.</title>
        <authorList>
            <consortium name="US DOE Joint Genome Institute"/>
            <person name="Copeland A."/>
            <person name="Lucas S."/>
            <person name="Lapidus A."/>
            <person name="Barry K."/>
            <person name="Detter J.C."/>
            <person name="Glavina del Rio T."/>
            <person name="Hammon N."/>
            <person name="Israni S."/>
            <person name="Dalin E."/>
            <person name="Tice H."/>
            <person name="Pitluck S."/>
            <person name="Saunders E."/>
            <person name="Brettin T."/>
            <person name="Bruce D."/>
            <person name="Han C."/>
            <person name="Tapia R."/>
            <person name="Schmutz J."/>
            <person name="Larimer F."/>
            <person name="Land M."/>
            <person name="Hauser L."/>
            <person name="Kyrpides N."/>
            <person name="Mikhailova N."/>
            <person name="Hoff W."/>
            <person name="Richardson P."/>
        </authorList>
    </citation>
    <scope>NUCLEOTIDE SEQUENCE [LARGE SCALE GENOMIC DNA]</scope>
    <source>
        <strain evidence="5">DSM 244 / SL1</strain>
    </source>
</reference>
<dbReference type="InterPro" id="IPR029052">
    <property type="entry name" value="Metallo-depent_PP-like"/>
</dbReference>
<dbReference type="RefSeq" id="WP_011814178.1">
    <property type="nucleotide sequence ID" value="NC_008789.1"/>
</dbReference>
<dbReference type="Gene3D" id="3.60.21.10">
    <property type="match status" value="1"/>
</dbReference>
<name>A1WWU4_HALHL</name>
<proteinExistence type="inferred from homology"/>
<dbReference type="InterPro" id="IPR000979">
    <property type="entry name" value="Phosphodiesterase_MJ0936/Vps29"/>
</dbReference>
<dbReference type="EC" id="3.1.4.-" evidence="2"/>
<dbReference type="AlphaFoldDB" id="A1WWU4"/>
<sequence length="178" mass="19318">MRVGIIADTHGFLDPRIADHIAECDLAVHAGDVGGADVLCAMQPREEVIAVRGNVDGPETWPDHEAHMLEQLPAHSVLDLPGGELAVIHGDGYEPASRRHERLRAAFPRVRAIACGHSHQLVVDDAADPWVLNPGAAGRVRVKDGPSMLILTCQEDGWSVQVVQLPPRKYRAITSNEE</sequence>
<comment type="cofactor">
    <cofactor evidence="2">
        <name>a divalent metal cation</name>
        <dbReference type="ChEBI" id="CHEBI:60240"/>
    </cofactor>
</comment>
<evidence type="ECO:0000256" key="1">
    <source>
        <dbReference type="ARBA" id="ARBA00008950"/>
    </source>
</evidence>
<evidence type="ECO:0000313" key="5">
    <source>
        <dbReference type="Proteomes" id="UP000000647"/>
    </source>
</evidence>
<dbReference type="Pfam" id="PF12850">
    <property type="entry name" value="Metallophos_2"/>
    <property type="match status" value="1"/>
</dbReference>
<dbReference type="GO" id="GO:0046872">
    <property type="term" value="F:metal ion binding"/>
    <property type="evidence" value="ECO:0007669"/>
    <property type="project" value="UniProtKB-KW"/>
</dbReference>
<feature type="domain" description="Calcineurin-like phosphoesterase" evidence="3">
    <location>
        <begin position="1"/>
        <end position="155"/>
    </location>
</feature>